<dbReference type="AlphaFoldDB" id="A0ABD3TKK7"/>
<gene>
    <name evidence="2" type="ORF">ACJMK2_022970</name>
</gene>
<protein>
    <submittedName>
        <fullName evidence="2">Uncharacterized protein</fullName>
    </submittedName>
</protein>
<evidence type="ECO:0000256" key="1">
    <source>
        <dbReference type="SAM" id="MobiDB-lite"/>
    </source>
</evidence>
<comment type="caution">
    <text evidence="2">The sequence shown here is derived from an EMBL/GenBank/DDBJ whole genome shotgun (WGS) entry which is preliminary data.</text>
</comment>
<feature type="non-terminal residue" evidence="2">
    <location>
        <position position="1"/>
    </location>
</feature>
<name>A0ABD3TKK7_SINWO</name>
<proteinExistence type="predicted"/>
<feature type="compositionally biased region" description="Polar residues" evidence="1">
    <location>
        <begin position="1"/>
        <end position="16"/>
    </location>
</feature>
<feature type="region of interest" description="Disordered" evidence="1">
    <location>
        <begin position="1"/>
        <end position="29"/>
    </location>
</feature>
<sequence length="113" mass="13079">KRASQTSEIDQTYQELDTTRIEHGTPSDYSNLEVIPKEITYDNTHFVNNLIHKCEFRDQYQHYNSLDDKTGELRLLSFFKAIPSSAPPKTEVTRAGGAEDYIKTFSTTYYFEA</sequence>
<keyword evidence="3" id="KW-1185">Reference proteome</keyword>
<organism evidence="2 3">
    <name type="scientific">Sinanodonta woodiana</name>
    <name type="common">Chinese pond mussel</name>
    <name type="synonym">Anodonta woodiana</name>
    <dbReference type="NCBI Taxonomy" id="1069815"/>
    <lineage>
        <taxon>Eukaryota</taxon>
        <taxon>Metazoa</taxon>
        <taxon>Spiralia</taxon>
        <taxon>Lophotrochozoa</taxon>
        <taxon>Mollusca</taxon>
        <taxon>Bivalvia</taxon>
        <taxon>Autobranchia</taxon>
        <taxon>Heteroconchia</taxon>
        <taxon>Palaeoheterodonta</taxon>
        <taxon>Unionida</taxon>
        <taxon>Unionoidea</taxon>
        <taxon>Unionidae</taxon>
        <taxon>Unioninae</taxon>
        <taxon>Sinanodonta</taxon>
    </lineage>
</organism>
<evidence type="ECO:0000313" key="3">
    <source>
        <dbReference type="Proteomes" id="UP001634394"/>
    </source>
</evidence>
<evidence type="ECO:0000313" key="2">
    <source>
        <dbReference type="EMBL" id="KAL3837624.1"/>
    </source>
</evidence>
<dbReference type="Proteomes" id="UP001634394">
    <property type="component" value="Unassembled WGS sequence"/>
</dbReference>
<feature type="non-terminal residue" evidence="2">
    <location>
        <position position="113"/>
    </location>
</feature>
<dbReference type="EMBL" id="JBJQND010000018">
    <property type="protein sequence ID" value="KAL3837624.1"/>
    <property type="molecule type" value="Genomic_DNA"/>
</dbReference>
<accession>A0ABD3TKK7</accession>
<reference evidence="2 3" key="1">
    <citation type="submission" date="2024-11" db="EMBL/GenBank/DDBJ databases">
        <title>Chromosome-level genome assembly of the freshwater bivalve Anodonta woodiana.</title>
        <authorList>
            <person name="Chen X."/>
        </authorList>
    </citation>
    <scope>NUCLEOTIDE SEQUENCE [LARGE SCALE GENOMIC DNA]</scope>
    <source>
        <strain evidence="2">MN2024</strain>
        <tissue evidence="2">Gills</tissue>
    </source>
</reference>